<evidence type="ECO:0000313" key="4">
    <source>
        <dbReference type="Proteomes" id="UP000717585"/>
    </source>
</evidence>
<feature type="coiled-coil region" evidence="1">
    <location>
        <begin position="16"/>
        <end position="50"/>
    </location>
</feature>
<accession>A0A8J6E267</accession>
<evidence type="ECO:0000256" key="2">
    <source>
        <dbReference type="SAM" id="MobiDB-lite"/>
    </source>
</evidence>
<name>A0A8J6E267_9EUKA</name>
<keyword evidence="1" id="KW-0175">Coiled coil</keyword>
<proteinExistence type="predicted"/>
<reference evidence="3" key="1">
    <citation type="submission" date="2021-05" db="EMBL/GenBank/DDBJ databases">
        <title>A free-living protist that lacks canonical eukaryotic 1 DNA replication and segregation systems.</title>
        <authorList>
            <person name="Salas-Leiva D.E."/>
            <person name="Tromer E.C."/>
            <person name="Curtis B.A."/>
            <person name="Jerlstrom-Hultqvist J."/>
            <person name="Kolisko M."/>
            <person name="Yi Z."/>
            <person name="Salas-Leiva J.S."/>
            <person name="Gallot-Lavallee L."/>
            <person name="Kops G.J.P.L."/>
            <person name="Archibald J.M."/>
            <person name="Simpson A.G.B."/>
            <person name="Roger A.J."/>
        </authorList>
    </citation>
    <scope>NUCLEOTIDE SEQUENCE</scope>
    <source>
        <strain evidence="3">BICM</strain>
    </source>
</reference>
<dbReference type="EMBL" id="JAHDYR010000053">
    <property type="protein sequence ID" value="KAG9391522.1"/>
    <property type="molecule type" value="Genomic_DNA"/>
</dbReference>
<feature type="coiled-coil region" evidence="1">
    <location>
        <begin position="91"/>
        <end position="196"/>
    </location>
</feature>
<gene>
    <name evidence="3" type="ORF">J8273_6286</name>
</gene>
<feature type="region of interest" description="Disordered" evidence="2">
    <location>
        <begin position="55"/>
        <end position="75"/>
    </location>
</feature>
<evidence type="ECO:0000313" key="3">
    <source>
        <dbReference type="EMBL" id="KAG9391522.1"/>
    </source>
</evidence>
<dbReference type="AlphaFoldDB" id="A0A8J6E267"/>
<evidence type="ECO:0000256" key="1">
    <source>
        <dbReference type="SAM" id="Coils"/>
    </source>
</evidence>
<comment type="caution">
    <text evidence="3">The sequence shown here is derived from an EMBL/GenBank/DDBJ whole genome shotgun (WGS) entry which is preliminary data.</text>
</comment>
<keyword evidence="4" id="KW-1185">Reference proteome</keyword>
<feature type="coiled-coil region" evidence="1">
    <location>
        <begin position="226"/>
        <end position="264"/>
    </location>
</feature>
<sequence length="346" mass="39267">MVTTFQNPSTGASFSLSDARAMLVEKKKRTNELERMVASLKNDLADRERDIRHKIRPRTPGHPLKSKLSSIVPSTPNMENTRDQLMETPVFQKLQGQLRSMRKANQMLEKKLTSDLNIVVEKLRNELKAAVDAKEGLEQELTDVEGQKSRANDELSRQLGDESTGILKVERLKGEITFLQTEAGRLQRELDATQKLMSERENHDIHMARVLGAIWTNIKSRTARPKEEWDEDVKDVTRRVNRLLDSLEQENAMLSAAKLNIEAEVVEMAEALEVLVRERDVAQRAREADKRKAGQAIGDMRRRIATLESARAGLEEQLTTVKRVYSIASTKAKERARQSIGDTMVC</sequence>
<protein>
    <submittedName>
        <fullName evidence="3">Chromosome segregation protein</fullName>
    </submittedName>
</protein>
<dbReference type="Proteomes" id="UP000717585">
    <property type="component" value="Unassembled WGS sequence"/>
</dbReference>
<feature type="coiled-coil region" evidence="1">
    <location>
        <begin position="297"/>
        <end position="324"/>
    </location>
</feature>
<organism evidence="3 4">
    <name type="scientific">Carpediemonas membranifera</name>
    <dbReference type="NCBI Taxonomy" id="201153"/>
    <lineage>
        <taxon>Eukaryota</taxon>
        <taxon>Metamonada</taxon>
        <taxon>Carpediemonas-like organisms</taxon>
        <taxon>Carpediemonas</taxon>
    </lineage>
</organism>